<evidence type="ECO:0000313" key="3">
    <source>
        <dbReference type="EMBL" id="ELP94907.1"/>
    </source>
</evidence>
<dbReference type="OrthoDB" id="5976022at2759"/>
<evidence type="ECO:0000256" key="1">
    <source>
        <dbReference type="ARBA" id="ARBA00022741"/>
    </source>
</evidence>
<dbReference type="InterPro" id="IPR020849">
    <property type="entry name" value="Small_GTPase_Ras-type"/>
</dbReference>
<protein>
    <submittedName>
        <fullName evidence="3">Ras family protein</fullName>
    </submittedName>
</protein>
<dbReference type="AlphaFoldDB" id="A0A0A1UH90"/>
<organism evidence="3 4">
    <name type="scientific">Entamoeba invadens IP1</name>
    <dbReference type="NCBI Taxonomy" id="370355"/>
    <lineage>
        <taxon>Eukaryota</taxon>
        <taxon>Amoebozoa</taxon>
        <taxon>Evosea</taxon>
        <taxon>Archamoebae</taxon>
        <taxon>Mastigamoebida</taxon>
        <taxon>Entamoebidae</taxon>
        <taxon>Entamoeba</taxon>
    </lineage>
</organism>
<keyword evidence="2" id="KW-0342">GTP-binding</keyword>
<evidence type="ECO:0000313" key="4">
    <source>
        <dbReference type="Proteomes" id="UP000014680"/>
    </source>
</evidence>
<accession>A0A0A1UH90</accession>
<dbReference type="SUPFAM" id="SSF52540">
    <property type="entry name" value="P-loop containing nucleoside triphosphate hydrolases"/>
    <property type="match status" value="1"/>
</dbReference>
<gene>
    <name evidence="3" type="ORF">EIN_249710</name>
</gene>
<dbReference type="SMART" id="SM00173">
    <property type="entry name" value="RAS"/>
    <property type="match status" value="1"/>
</dbReference>
<dbReference type="KEGG" id="eiv:EIN_249710"/>
<feature type="non-terminal residue" evidence="3">
    <location>
        <position position="1"/>
    </location>
</feature>
<sequence length="116" mass="13347">FDALKDTYIRAGDGFVIVYSITSTSSFLEANETRERIYRVLEKETDEHIPIILVGNKLDLEDQRQTNICELYQIVLKDILETEALKAQTEEVPQQVEKKKRSKKSKLMKKLGCVVA</sequence>
<dbReference type="GeneID" id="14893904"/>
<evidence type="ECO:0000256" key="2">
    <source>
        <dbReference type="ARBA" id="ARBA00023134"/>
    </source>
</evidence>
<dbReference type="VEuPathDB" id="AmoebaDB:EIN_249710"/>
<dbReference type="GO" id="GO:0007165">
    <property type="term" value="P:signal transduction"/>
    <property type="evidence" value="ECO:0007669"/>
    <property type="project" value="InterPro"/>
</dbReference>
<dbReference type="EMBL" id="KB206169">
    <property type="protein sequence ID" value="ELP94907.1"/>
    <property type="molecule type" value="Genomic_DNA"/>
</dbReference>
<dbReference type="GO" id="GO:0005525">
    <property type="term" value="F:GTP binding"/>
    <property type="evidence" value="ECO:0007669"/>
    <property type="project" value="UniProtKB-KW"/>
</dbReference>
<dbReference type="PROSITE" id="PS51421">
    <property type="entry name" value="RAS"/>
    <property type="match status" value="1"/>
</dbReference>
<keyword evidence="4" id="KW-1185">Reference proteome</keyword>
<dbReference type="PANTHER" id="PTHR24070">
    <property type="entry name" value="RAS, DI-RAS, AND RHEB FAMILY MEMBERS OF SMALL GTPASE SUPERFAMILY"/>
    <property type="match status" value="1"/>
</dbReference>
<dbReference type="InterPro" id="IPR027417">
    <property type="entry name" value="P-loop_NTPase"/>
</dbReference>
<keyword evidence="1" id="KW-0547">Nucleotide-binding</keyword>
<dbReference type="InterPro" id="IPR001806">
    <property type="entry name" value="Small_GTPase"/>
</dbReference>
<dbReference type="Proteomes" id="UP000014680">
    <property type="component" value="Unassembled WGS sequence"/>
</dbReference>
<proteinExistence type="predicted"/>
<dbReference type="GO" id="GO:0016020">
    <property type="term" value="C:membrane"/>
    <property type="evidence" value="ECO:0007669"/>
    <property type="project" value="InterPro"/>
</dbReference>
<dbReference type="Pfam" id="PF00071">
    <property type="entry name" value="Ras"/>
    <property type="match status" value="1"/>
</dbReference>
<name>A0A0A1UH90_ENTIV</name>
<dbReference type="PROSITE" id="PS51419">
    <property type="entry name" value="RAB"/>
    <property type="match status" value="1"/>
</dbReference>
<dbReference type="RefSeq" id="XP_004261678.1">
    <property type="nucleotide sequence ID" value="XM_004261630.1"/>
</dbReference>
<dbReference type="GO" id="GO:0003924">
    <property type="term" value="F:GTPase activity"/>
    <property type="evidence" value="ECO:0007669"/>
    <property type="project" value="InterPro"/>
</dbReference>
<dbReference type="Gene3D" id="3.40.50.300">
    <property type="entry name" value="P-loop containing nucleotide triphosphate hydrolases"/>
    <property type="match status" value="1"/>
</dbReference>
<reference evidence="3 4" key="1">
    <citation type="submission" date="2012-10" db="EMBL/GenBank/DDBJ databases">
        <authorList>
            <person name="Zafar N."/>
            <person name="Inman J."/>
            <person name="Hall N."/>
            <person name="Lorenzi H."/>
            <person name="Caler E."/>
        </authorList>
    </citation>
    <scope>NUCLEOTIDE SEQUENCE [LARGE SCALE GENOMIC DNA]</scope>
    <source>
        <strain evidence="3 4">IP1</strain>
    </source>
</reference>